<dbReference type="RefSeq" id="WP_257596376.1">
    <property type="nucleotide sequence ID" value="NZ_JANKHH010000006.1"/>
</dbReference>
<protein>
    <submittedName>
        <fullName evidence="2">Uncharacterized protein</fullName>
    </submittedName>
</protein>
<evidence type="ECO:0000256" key="1">
    <source>
        <dbReference type="SAM" id="MobiDB-lite"/>
    </source>
</evidence>
<evidence type="ECO:0000313" key="2">
    <source>
        <dbReference type="EMBL" id="MCR2834545.1"/>
    </source>
</evidence>
<feature type="region of interest" description="Disordered" evidence="1">
    <location>
        <begin position="1"/>
        <end position="61"/>
    </location>
</feature>
<accession>A0ABT1XSC1</accession>
<gene>
    <name evidence="2" type="ORF">NSO95_11355</name>
</gene>
<keyword evidence="3" id="KW-1185">Reference proteome</keyword>
<reference evidence="2 3" key="1">
    <citation type="submission" date="2022-08" db="EMBL/GenBank/DDBJ databases">
        <title>Polyphasic taxonomy analysis of Qipengyuania sp.RS5-5.</title>
        <authorList>
            <person name="Xamxidin M."/>
            <person name="Wu M."/>
        </authorList>
    </citation>
    <scope>NUCLEOTIDE SEQUENCE [LARGE SCALE GENOMIC DNA]</scope>
    <source>
        <strain evidence="2 3">RS5-5</strain>
    </source>
</reference>
<dbReference type="EMBL" id="JANKHH010000006">
    <property type="protein sequence ID" value="MCR2834545.1"/>
    <property type="molecule type" value="Genomic_DNA"/>
</dbReference>
<dbReference type="Proteomes" id="UP001206067">
    <property type="component" value="Unassembled WGS sequence"/>
</dbReference>
<sequence length="61" mass="6602">MADKNPAQPPHKGEAFDPAQLEQEKLKPSARRDEDRPADTYGVNVARGSETATRKASGPRG</sequence>
<evidence type="ECO:0000313" key="3">
    <source>
        <dbReference type="Proteomes" id="UP001206067"/>
    </source>
</evidence>
<proteinExistence type="predicted"/>
<feature type="compositionally biased region" description="Basic and acidic residues" evidence="1">
    <location>
        <begin position="22"/>
        <end position="38"/>
    </location>
</feature>
<organism evidence="2 3">
    <name type="scientific">Parerythrobacter lacustris</name>
    <dbReference type="NCBI Taxonomy" id="2969984"/>
    <lineage>
        <taxon>Bacteria</taxon>
        <taxon>Pseudomonadati</taxon>
        <taxon>Pseudomonadota</taxon>
        <taxon>Alphaproteobacteria</taxon>
        <taxon>Sphingomonadales</taxon>
        <taxon>Erythrobacteraceae</taxon>
        <taxon>Parerythrobacter</taxon>
    </lineage>
</organism>
<comment type="caution">
    <text evidence="2">The sequence shown here is derived from an EMBL/GenBank/DDBJ whole genome shotgun (WGS) entry which is preliminary data.</text>
</comment>
<name>A0ABT1XSC1_9SPHN</name>